<evidence type="ECO:0000313" key="2">
    <source>
        <dbReference type="Proteomes" id="UP001358586"/>
    </source>
</evidence>
<organism evidence="1 2">
    <name type="scientific">Gossypium arboreum</name>
    <name type="common">Tree cotton</name>
    <name type="synonym">Gossypium nanking</name>
    <dbReference type="NCBI Taxonomy" id="29729"/>
    <lineage>
        <taxon>Eukaryota</taxon>
        <taxon>Viridiplantae</taxon>
        <taxon>Streptophyta</taxon>
        <taxon>Embryophyta</taxon>
        <taxon>Tracheophyta</taxon>
        <taxon>Spermatophyta</taxon>
        <taxon>Magnoliopsida</taxon>
        <taxon>eudicotyledons</taxon>
        <taxon>Gunneridae</taxon>
        <taxon>Pentapetalae</taxon>
        <taxon>rosids</taxon>
        <taxon>malvids</taxon>
        <taxon>Malvales</taxon>
        <taxon>Malvaceae</taxon>
        <taxon>Malvoideae</taxon>
        <taxon>Gossypium</taxon>
    </lineage>
</organism>
<proteinExistence type="predicted"/>
<reference evidence="1 2" key="1">
    <citation type="submission" date="2023-03" db="EMBL/GenBank/DDBJ databases">
        <title>WGS of Gossypium arboreum.</title>
        <authorList>
            <person name="Yu D."/>
        </authorList>
    </citation>
    <scope>NUCLEOTIDE SEQUENCE [LARGE SCALE GENOMIC DNA]</scope>
    <source>
        <tissue evidence="1">Leaf</tissue>
    </source>
</reference>
<keyword evidence="2" id="KW-1185">Reference proteome</keyword>
<name>A0ABR0PJU8_GOSAR</name>
<protein>
    <submittedName>
        <fullName evidence="1">Uncharacterized protein</fullName>
    </submittedName>
</protein>
<accession>A0ABR0PJU8</accession>
<comment type="caution">
    <text evidence="1">The sequence shown here is derived from an EMBL/GenBank/DDBJ whole genome shotgun (WGS) entry which is preliminary data.</text>
</comment>
<dbReference type="Proteomes" id="UP001358586">
    <property type="component" value="Chromosome 6"/>
</dbReference>
<dbReference type="EMBL" id="JARKNE010000006">
    <property type="protein sequence ID" value="KAK5824586.1"/>
    <property type="molecule type" value="Genomic_DNA"/>
</dbReference>
<evidence type="ECO:0000313" key="1">
    <source>
        <dbReference type="EMBL" id="KAK5824586.1"/>
    </source>
</evidence>
<gene>
    <name evidence="1" type="ORF">PVK06_019367</name>
</gene>
<sequence length="120" mass="13442">MNGKKNNVEEQELVKIQFMKLGEVVVLKLKLANMDPVLERSKSLKQLKLTTSFLKNEKAKLGKTMSKLILHEALPARIAESPFLQPVLQVAAEVGKSVTGPSAYEVTGVYLEKEYKEIQE</sequence>